<feature type="compositionally biased region" description="Basic residues" evidence="1">
    <location>
        <begin position="41"/>
        <end position="58"/>
    </location>
</feature>
<reference evidence="2 4" key="1">
    <citation type="submission" date="2016-09" db="EMBL/GenBank/DDBJ databases">
        <title>genome sequences of unsequenced Mycobacteria.</title>
        <authorList>
            <person name="Greninger A.L."/>
            <person name="Jerome K.R."/>
            <person name="Mcnair B."/>
            <person name="Wallis C."/>
            <person name="Fang F."/>
        </authorList>
    </citation>
    <scope>NUCLEOTIDE SEQUENCE [LARGE SCALE GENOMIC DNA]</scope>
    <source>
        <strain evidence="2 4">BM1</strain>
    </source>
</reference>
<dbReference type="Proteomes" id="UP000220340">
    <property type="component" value="Unassembled WGS sequence"/>
</dbReference>
<comment type="caution">
    <text evidence="2">The sequence shown here is derived from an EMBL/GenBank/DDBJ whole genome shotgun (WGS) entry which is preliminary data.</text>
</comment>
<evidence type="ECO:0000313" key="3">
    <source>
        <dbReference type="EMBL" id="PEG51690.1"/>
    </source>
</evidence>
<gene>
    <name evidence="2" type="ORF">BV510_09155</name>
    <name evidence="3" type="ORF">CRI78_25405</name>
</gene>
<feature type="region of interest" description="Disordered" evidence="1">
    <location>
        <begin position="1"/>
        <end position="64"/>
    </location>
</feature>
<name>A0A1T3WK21_9MYCO</name>
<evidence type="ECO:0000313" key="2">
    <source>
        <dbReference type="EMBL" id="OPE54647.1"/>
    </source>
</evidence>
<sequence length="124" mass="13878">MNYGRARGCRRRFSPLKRRPFHLTRHRSSRRPGRALQDSTRRRHTRRTPRPPTRHGRAGHVGLGTRGRALTVTASKPGEPTRSDGRLIHVDGALPRAAPDGSDPHIRGQIFRSATSVPVLFDPA</sequence>
<dbReference type="EMBL" id="PDCR01000045">
    <property type="protein sequence ID" value="PEG51690.1"/>
    <property type="molecule type" value="Genomic_DNA"/>
</dbReference>
<evidence type="ECO:0000256" key="1">
    <source>
        <dbReference type="SAM" id="MobiDB-lite"/>
    </source>
</evidence>
<keyword evidence="5" id="KW-1185">Reference proteome</keyword>
<reference evidence="3 5" key="2">
    <citation type="submission" date="2017-10" db="EMBL/GenBank/DDBJ databases">
        <title>The new phylogeny of genus Mycobacterium.</title>
        <authorList>
            <person name="Tortoli E."/>
            <person name="Trovato A."/>
            <person name="Cirillo D.M."/>
        </authorList>
    </citation>
    <scope>NUCLEOTIDE SEQUENCE [LARGE SCALE GENOMIC DNA]</scope>
    <source>
        <strain evidence="3 5">IP141170001</strain>
    </source>
</reference>
<dbReference type="AlphaFoldDB" id="A0A1T3WK21"/>
<dbReference type="Proteomes" id="UP000191039">
    <property type="component" value="Unassembled WGS sequence"/>
</dbReference>
<proteinExistence type="predicted"/>
<accession>A0A1T3WK21</accession>
<dbReference type="EMBL" id="MIJD01000072">
    <property type="protein sequence ID" value="OPE54647.1"/>
    <property type="molecule type" value="Genomic_DNA"/>
</dbReference>
<evidence type="ECO:0000313" key="5">
    <source>
        <dbReference type="Proteomes" id="UP000220340"/>
    </source>
</evidence>
<organism evidence="2 4">
    <name type="scientific">Mycolicibacterium diernhoferi</name>
    <dbReference type="NCBI Taxonomy" id="1801"/>
    <lineage>
        <taxon>Bacteria</taxon>
        <taxon>Bacillati</taxon>
        <taxon>Actinomycetota</taxon>
        <taxon>Actinomycetes</taxon>
        <taxon>Mycobacteriales</taxon>
        <taxon>Mycobacteriaceae</taxon>
        <taxon>Mycolicibacterium</taxon>
    </lineage>
</organism>
<protein>
    <submittedName>
        <fullName evidence="2">Uncharacterized protein</fullName>
    </submittedName>
</protein>
<evidence type="ECO:0000313" key="4">
    <source>
        <dbReference type="Proteomes" id="UP000191039"/>
    </source>
</evidence>
<feature type="compositionally biased region" description="Basic residues" evidence="1">
    <location>
        <begin position="7"/>
        <end position="33"/>
    </location>
</feature>